<dbReference type="GO" id="GO:0017004">
    <property type="term" value="P:cytochrome complex assembly"/>
    <property type="evidence" value="ECO:0007669"/>
    <property type="project" value="UniProtKB-KW"/>
</dbReference>
<evidence type="ECO:0000256" key="6">
    <source>
        <dbReference type="SAM" id="Phobius"/>
    </source>
</evidence>
<evidence type="ECO:0000259" key="7">
    <source>
        <dbReference type="PROSITE" id="PS51352"/>
    </source>
</evidence>
<dbReference type="Pfam" id="PF08534">
    <property type="entry name" value="Redoxin"/>
    <property type="match status" value="1"/>
</dbReference>
<organism evidence="8 10">
    <name type="scientific">Sphingosinicella microcystinivorans</name>
    <dbReference type="NCBI Taxonomy" id="335406"/>
    <lineage>
        <taxon>Bacteria</taxon>
        <taxon>Pseudomonadati</taxon>
        <taxon>Pseudomonadota</taxon>
        <taxon>Alphaproteobacteria</taxon>
        <taxon>Sphingomonadales</taxon>
        <taxon>Sphingosinicellaceae</taxon>
        <taxon>Sphingosinicella</taxon>
    </lineage>
</organism>
<keyword evidence="6" id="KW-1133">Transmembrane helix</keyword>
<feature type="transmembrane region" description="Helical" evidence="6">
    <location>
        <begin position="6"/>
        <end position="24"/>
    </location>
</feature>
<keyword evidence="4" id="KW-1015">Disulfide bond</keyword>
<dbReference type="GO" id="GO:0015036">
    <property type="term" value="F:disulfide oxidoreductase activity"/>
    <property type="evidence" value="ECO:0007669"/>
    <property type="project" value="InterPro"/>
</dbReference>
<dbReference type="PANTHER" id="PTHR42852:SF6">
    <property type="entry name" value="THIOL:DISULFIDE INTERCHANGE PROTEIN DSBE"/>
    <property type="match status" value="1"/>
</dbReference>
<dbReference type="InterPro" id="IPR013740">
    <property type="entry name" value="Redoxin"/>
</dbReference>
<reference evidence="9 11" key="2">
    <citation type="submission" date="2018-10" db="EMBL/GenBank/DDBJ databases">
        <title>Genomic Encyclopedia of Type Strains, Phase IV (KMG-IV): sequencing the most valuable type-strain genomes for metagenomic binning, comparative biology and taxonomic classification.</title>
        <authorList>
            <person name="Goeker M."/>
        </authorList>
    </citation>
    <scope>NUCLEOTIDE SEQUENCE [LARGE SCALE GENOMIC DNA]</scope>
    <source>
        <strain evidence="9 11">DSM 19791</strain>
    </source>
</reference>
<dbReference type="EMBL" id="RBWX01000008">
    <property type="protein sequence ID" value="RKS88827.1"/>
    <property type="molecule type" value="Genomic_DNA"/>
</dbReference>
<dbReference type="Proteomes" id="UP000275727">
    <property type="component" value="Chromosome"/>
</dbReference>
<dbReference type="EMBL" id="AP018711">
    <property type="protein sequence ID" value="BBE32582.1"/>
    <property type="molecule type" value="Genomic_DNA"/>
</dbReference>
<dbReference type="PANTHER" id="PTHR42852">
    <property type="entry name" value="THIOL:DISULFIDE INTERCHANGE PROTEIN DSBE"/>
    <property type="match status" value="1"/>
</dbReference>
<dbReference type="AlphaFoldDB" id="A0AAD1D351"/>
<dbReference type="PROSITE" id="PS51352">
    <property type="entry name" value="THIOREDOXIN_2"/>
    <property type="match status" value="1"/>
</dbReference>
<dbReference type="InterPro" id="IPR017937">
    <property type="entry name" value="Thioredoxin_CS"/>
</dbReference>
<evidence type="ECO:0000313" key="8">
    <source>
        <dbReference type="EMBL" id="BBE32582.1"/>
    </source>
</evidence>
<gene>
    <name evidence="8" type="primary">ccmG</name>
    <name evidence="9" type="ORF">DFR51_2038</name>
    <name evidence="8" type="ORF">SmB9_02400</name>
</gene>
<dbReference type="InterPro" id="IPR036249">
    <property type="entry name" value="Thioredoxin-like_sf"/>
</dbReference>
<protein>
    <submittedName>
        <fullName evidence="8 9">Thiol:disulfide interchange protein</fullName>
    </submittedName>
</protein>
<dbReference type="KEGG" id="smic:SmB9_02400"/>
<keyword evidence="11" id="KW-1185">Reference proteome</keyword>
<evidence type="ECO:0000256" key="1">
    <source>
        <dbReference type="ARBA" id="ARBA00004196"/>
    </source>
</evidence>
<dbReference type="InterPro" id="IPR050553">
    <property type="entry name" value="Thioredoxin_ResA/DsbE_sf"/>
</dbReference>
<evidence type="ECO:0000256" key="4">
    <source>
        <dbReference type="ARBA" id="ARBA00023157"/>
    </source>
</evidence>
<dbReference type="GO" id="GO:0030288">
    <property type="term" value="C:outer membrane-bounded periplasmic space"/>
    <property type="evidence" value="ECO:0007669"/>
    <property type="project" value="InterPro"/>
</dbReference>
<proteinExistence type="inferred from homology"/>
<dbReference type="RefSeq" id="WP_121050589.1">
    <property type="nucleotide sequence ID" value="NZ_AP018711.1"/>
</dbReference>
<keyword evidence="5" id="KW-0676">Redox-active center</keyword>
<evidence type="ECO:0000313" key="10">
    <source>
        <dbReference type="Proteomes" id="UP000275727"/>
    </source>
</evidence>
<reference evidence="8 10" key="1">
    <citation type="submission" date="2018-06" db="EMBL/GenBank/DDBJ databases">
        <title>Complete Genome Sequence of the Microcystin-Degrading Bacterium Sphingosinicella microcystinivorans Strain B-9.</title>
        <authorList>
            <person name="Jin H."/>
            <person name="Nishizawa T."/>
            <person name="Guo Y."/>
            <person name="Nishizawa A."/>
            <person name="Park H."/>
            <person name="Kato H."/>
            <person name="Tsuji K."/>
            <person name="Harada K."/>
        </authorList>
    </citation>
    <scope>NUCLEOTIDE SEQUENCE [LARGE SCALE GENOMIC DNA]</scope>
    <source>
        <strain evidence="8 10">B9</strain>
    </source>
</reference>
<evidence type="ECO:0000256" key="5">
    <source>
        <dbReference type="ARBA" id="ARBA00023284"/>
    </source>
</evidence>
<evidence type="ECO:0000256" key="3">
    <source>
        <dbReference type="ARBA" id="ARBA00022748"/>
    </source>
</evidence>
<comment type="similarity">
    <text evidence="2">Belongs to the thioredoxin family. DsbE subfamily.</text>
</comment>
<dbReference type="InterPro" id="IPR013766">
    <property type="entry name" value="Thioredoxin_domain"/>
</dbReference>
<keyword evidence="3" id="KW-0201">Cytochrome c-type biogenesis</keyword>
<dbReference type="PROSITE" id="PS00194">
    <property type="entry name" value="THIOREDOXIN_1"/>
    <property type="match status" value="1"/>
</dbReference>
<evidence type="ECO:0000313" key="11">
    <source>
        <dbReference type="Proteomes" id="UP000276029"/>
    </source>
</evidence>
<dbReference type="SUPFAM" id="SSF52833">
    <property type="entry name" value="Thioredoxin-like"/>
    <property type="match status" value="1"/>
</dbReference>
<dbReference type="InterPro" id="IPR004799">
    <property type="entry name" value="Periplasmic_diS_OxRdtase_DsbE"/>
</dbReference>
<keyword evidence="6" id="KW-0812">Transmembrane</keyword>
<feature type="domain" description="Thioredoxin" evidence="7">
    <location>
        <begin position="37"/>
        <end position="175"/>
    </location>
</feature>
<name>A0AAD1D351_SPHMI</name>
<evidence type="ECO:0000256" key="2">
    <source>
        <dbReference type="ARBA" id="ARBA00007758"/>
    </source>
</evidence>
<dbReference type="Proteomes" id="UP000276029">
    <property type="component" value="Unassembled WGS sequence"/>
</dbReference>
<keyword evidence="6" id="KW-0472">Membrane</keyword>
<dbReference type="Gene3D" id="3.40.30.10">
    <property type="entry name" value="Glutaredoxin"/>
    <property type="match status" value="1"/>
</dbReference>
<dbReference type="NCBIfam" id="TIGR00385">
    <property type="entry name" value="dsbE"/>
    <property type="match status" value="1"/>
</dbReference>
<evidence type="ECO:0000313" key="9">
    <source>
        <dbReference type="EMBL" id="RKS88827.1"/>
    </source>
</evidence>
<comment type="subcellular location">
    <subcellularLocation>
        <location evidence="1">Cell envelope</location>
    </subcellularLocation>
</comment>
<accession>A0AAD1D351</accession>
<sequence length="179" mass="19398">MTARRIALIVPLVMFLGFVALAVYRMGAPQQRVIVSKMVGKAVPAMDLVGMDELHPGLNDGDLRQGTVTLVNLFASWCAPCRVEAPQLKALADKGVVIHGIAVRDTPENITAFLKDHGDPFRRIGMDPNSKAVLNLGASGLPETFLVDGKGIIRKQYIGQIRPEQVTEILKDIEEAKGS</sequence>